<evidence type="ECO:0000256" key="9">
    <source>
        <dbReference type="PIRSR" id="PIRSR601929-2"/>
    </source>
</evidence>
<accession>A0AAV1QYP2</accession>
<dbReference type="InterPro" id="IPR014710">
    <property type="entry name" value="RmlC-like_jellyroll"/>
</dbReference>
<evidence type="ECO:0000256" key="3">
    <source>
        <dbReference type="ARBA" id="ARBA00022523"/>
    </source>
</evidence>
<keyword evidence="6" id="KW-0325">Glycoprotein</keyword>
<dbReference type="InterPro" id="IPR001929">
    <property type="entry name" value="Germin"/>
</dbReference>
<feature type="binding site" evidence="9">
    <location>
        <position position="44"/>
    </location>
    <ligand>
        <name>Mn(2+)</name>
        <dbReference type="ChEBI" id="CHEBI:29035"/>
    </ligand>
</feature>
<dbReference type="Proteomes" id="UP001314170">
    <property type="component" value="Unassembled WGS sequence"/>
</dbReference>
<dbReference type="PANTHER" id="PTHR31238">
    <property type="entry name" value="GERMIN-LIKE PROTEIN SUBFAMILY 3 MEMBER 3"/>
    <property type="match status" value="1"/>
</dbReference>
<dbReference type="EMBL" id="CAWUPB010000850">
    <property type="protein sequence ID" value="CAK7325239.1"/>
    <property type="molecule type" value="Genomic_DNA"/>
</dbReference>
<name>A0AAV1QYP2_9ROSI</name>
<feature type="binding site" evidence="9">
    <location>
        <position position="39"/>
    </location>
    <ligand>
        <name>Mn(2+)</name>
        <dbReference type="ChEBI" id="CHEBI:29035"/>
    </ligand>
</feature>
<protein>
    <recommendedName>
        <fullName evidence="10">Germin-like protein</fullName>
    </recommendedName>
</protein>
<sequence length="185" mass="20133">MGQAVNSVSVNNFPGLKTQGISLGRADLEVGGVAMPHVHPRATEAVFVLEGAAYARFVDTQYKVFAKVLEQGEVMVIPRGLAHFHLNLGEKQATLLGIYNSENPRMSMISTALCNLWIMLKQPCNNESMHLKFEAILSFYVGSMLASSLKYVSGYKLYSSKLGGALDSMVIDSLSVPLTFMAKTP</sequence>
<proteinExistence type="inferred from homology"/>
<evidence type="ECO:0000256" key="10">
    <source>
        <dbReference type="RuleBase" id="RU366015"/>
    </source>
</evidence>
<feature type="binding site" evidence="8">
    <location>
        <position position="44"/>
    </location>
    <ligand>
        <name>oxalate</name>
        <dbReference type="ChEBI" id="CHEBI:30623"/>
    </ligand>
</feature>
<evidence type="ECO:0000256" key="4">
    <source>
        <dbReference type="ARBA" id="ARBA00022525"/>
    </source>
</evidence>
<evidence type="ECO:0000256" key="6">
    <source>
        <dbReference type="ARBA" id="ARBA00023180"/>
    </source>
</evidence>
<feature type="binding site" evidence="9">
    <location>
        <position position="83"/>
    </location>
    <ligand>
        <name>Mn(2+)</name>
        <dbReference type="ChEBI" id="CHEBI:29035"/>
    </ligand>
</feature>
<dbReference type="AlphaFoldDB" id="A0AAV1QYP2"/>
<evidence type="ECO:0000313" key="12">
    <source>
        <dbReference type="EMBL" id="CAK7325239.1"/>
    </source>
</evidence>
<dbReference type="SUPFAM" id="SSF51182">
    <property type="entry name" value="RmlC-like cupins"/>
    <property type="match status" value="1"/>
</dbReference>
<evidence type="ECO:0000256" key="2">
    <source>
        <dbReference type="ARBA" id="ARBA00007456"/>
    </source>
</evidence>
<dbReference type="CDD" id="cd02241">
    <property type="entry name" value="cupin_OxOx"/>
    <property type="match status" value="1"/>
</dbReference>
<evidence type="ECO:0000313" key="13">
    <source>
        <dbReference type="Proteomes" id="UP001314170"/>
    </source>
</evidence>
<reference evidence="12 13" key="1">
    <citation type="submission" date="2024-01" db="EMBL/GenBank/DDBJ databases">
        <authorList>
            <person name="Waweru B."/>
        </authorList>
    </citation>
    <scope>NUCLEOTIDE SEQUENCE [LARGE SCALE GENOMIC DNA]</scope>
</reference>
<evidence type="ECO:0000256" key="8">
    <source>
        <dbReference type="PIRSR" id="PIRSR601929-1"/>
    </source>
</evidence>
<evidence type="ECO:0000259" key="11">
    <source>
        <dbReference type="SMART" id="SM00835"/>
    </source>
</evidence>
<feature type="domain" description="Cupin type-1" evidence="11">
    <location>
        <begin position="3"/>
        <end position="115"/>
    </location>
</feature>
<comment type="caution">
    <text evidence="12">The sequence shown here is derived from an EMBL/GenBank/DDBJ whole genome shotgun (WGS) entry which is preliminary data.</text>
</comment>
<dbReference type="InterPro" id="IPR011051">
    <property type="entry name" value="RmlC_Cupin_sf"/>
</dbReference>
<feature type="binding site" evidence="9">
    <location>
        <position position="37"/>
    </location>
    <ligand>
        <name>Mn(2+)</name>
        <dbReference type="ChEBI" id="CHEBI:29035"/>
    </ligand>
</feature>
<evidence type="ECO:0000256" key="1">
    <source>
        <dbReference type="ARBA" id="ARBA00004271"/>
    </source>
</evidence>
<dbReference type="Pfam" id="PF00190">
    <property type="entry name" value="Cupin_1"/>
    <property type="match status" value="1"/>
</dbReference>
<comment type="similarity">
    <text evidence="2 10">Belongs to the germin family.</text>
</comment>
<keyword evidence="13" id="KW-1185">Reference proteome</keyword>
<dbReference type="GO" id="GO:0030145">
    <property type="term" value="F:manganese ion binding"/>
    <property type="evidence" value="ECO:0007669"/>
    <property type="project" value="UniProtKB-UniRule"/>
</dbReference>
<evidence type="ECO:0000256" key="5">
    <source>
        <dbReference type="ARBA" id="ARBA00022723"/>
    </source>
</evidence>
<feature type="binding site" evidence="8">
    <location>
        <position position="39"/>
    </location>
    <ligand>
        <name>oxalate</name>
        <dbReference type="ChEBI" id="CHEBI:30623"/>
    </ligand>
</feature>
<gene>
    <name evidence="12" type="ORF">DCAF_LOCUS2911</name>
</gene>
<dbReference type="InterPro" id="IPR006045">
    <property type="entry name" value="Cupin_1"/>
</dbReference>
<dbReference type="SMART" id="SM00835">
    <property type="entry name" value="Cupin_1"/>
    <property type="match status" value="1"/>
</dbReference>
<comment type="subcellular location">
    <subcellularLocation>
        <location evidence="1 10">Secreted</location>
        <location evidence="1 10">Extracellular space</location>
        <location evidence="1 10">Apoplast</location>
    </subcellularLocation>
</comment>
<dbReference type="Gene3D" id="2.60.120.10">
    <property type="entry name" value="Jelly Rolls"/>
    <property type="match status" value="1"/>
</dbReference>
<keyword evidence="3 10" id="KW-0052">Apoplast</keyword>
<keyword evidence="4 10" id="KW-0964">Secreted</keyword>
<dbReference type="PRINTS" id="PR00325">
    <property type="entry name" value="GERMIN"/>
</dbReference>
<evidence type="ECO:0000256" key="7">
    <source>
        <dbReference type="ARBA" id="ARBA00023211"/>
    </source>
</evidence>
<keyword evidence="5 8" id="KW-0479">Metal-binding</keyword>
<organism evidence="12 13">
    <name type="scientific">Dovyalis caffra</name>
    <dbReference type="NCBI Taxonomy" id="77055"/>
    <lineage>
        <taxon>Eukaryota</taxon>
        <taxon>Viridiplantae</taxon>
        <taxon>Streptophyta</taxon>
        <taxon>Embryophyta</taxon>
        <taxon>Tracheophyta</taxon>
        <taxon>Spermatophyta</taxon>
        <taxon>Magnoliopsida</taxon>
        <taxon>eudicotyledons</taxon>
        <taxon>Gunneridae</taxon>
        <taxon>Pentapetalae</taxon>
        <taxon>rosids</taxon>
        <taxon>fabids</taxon>
        <taxon>Malpighiales</taxon>
        <taxon>Salicaceae</taxon>
        <taxon>Flacourtieae</taxon>
        <taxon>Dovyalis</taxon>
    </lineage>
</organism>
<dbReference type="GO" id="GO:0048046">
    <property type="term" value="C:apoplast"/>
    <property type="evidence" value="ECO:0007669"/>
    <property type="project" value="UniProtKB-SubCell"/>
</dbReference>
<keyword evidence="7 8" id="KW-0464">Manganese</keyword>